<reference evidence="1 2" key="1">
    <citation type="journal article" date="2011" name="BMC Genomics">
        <title>Complete genome sequence of Brachyspira intermedia reveals unique genomic features in Brachyspira species and phage-mediated horizontal gene transfer.</title>
        <authorList>
            <person name="Hafstrom T."/>
            <person name="Jansson D.S."/>
            <person name="Segerman B."/>
        </authorList>
    </citation>
    <scope>NUCLEOTIDE SEQUENCE [LARGE SCALE GENOMIC DNA]</scope>
    <source>
        <strain evidence="2">ATCC 51140 / PWS/A</strain>
    </source>
</reference>
<gene>
    <name evidence="1" type="ordered locus">Bint_1539</name>
</gene>
<accession>G0EHZ9</accession>
<dbReference type="GeneID" id="44970063"/>
<keyword evidence="2" id="KW-1185">Reference proteome</keyword>
<name>G0EHZ9_BRAIP</name>
<dbReference type="Proteomes" id="UP000008522">
    <property type="component" value="Chromosome"/>
</dbReference>
<dbReference type="HOGENOM" id="CLU_1197921_0_0_12"/>
<dbReference type="EMBL" id="CP002874">
    <property type="protein sequence ID" value="AEM22158.1"/>
    <property type="molecule type" value="Genomic_DNA"/>
</dbReference>
<dbReference type="AlphaFoldDB" id="G0EHZ9"/>
<evidence type="ECO:0000313" key="2">
    <source>
        <dbReference type="Proteomes" id="UP000008522"/>
    </source>
</evidence>
<dbReference type="KEGG" id="bip:Bint_1539"/>
<organism evidence="1 2">
    <name type="scientific">Brachyspira intermedia (strain ATCC 51140 / PWS/A)</name>
    <name type="common">Serpulina intermedia</name>
    <dbReference type="NCBI Taxonomy" id="1045858"/>
    <lineage>
        <taxon>Bacteria</taxon>
        <taxon>Pseudomonadati</taxon>
        <taxon>Spirochaetota</taxon>
        <taxon>Spirochaetia</taxon>
        <taxon>Brachyspirales</taxon>
        <taxon>Brachyspiraceae</taxon>
        <taxon>Brachyspira</taxon>
    </lineage>
</organism>
<evidence type="ECO:0000313" key="1">
    <source>
        <dbReference type="EMBL" id="AEM22158.1"/>
    </source>
</evidence>
<dbReference type="RefSeq" id="WP_014487984.1">
    <property type="nucleotide sequence ID" value="NC_017243.1"/>
</dbReference>
<dbReference type="PATRIC" id="fig|1045858.4.peg.1538"/>
<proteinExistence type="predicted"/>
<dbReference type="OrthoDB" id="9820508at2"/>
<sequence>MYEIKVDTSKLKFGFANIKKAAEISIKNTLNTVVFLSRKNALQNINNDFNLRNNFTKRNIQVEKAENTSISNMFSSVGARDKISYMALHEEGGIKKSKTGNNILMAQTAARNGSNSNLVSKELYYNKIKRNIIKYNKGKGSKKSRLIAAAYEAYKKNKFLRYKDNIYKITGFTKAGDKTYFTKEHIYNLSQKEARIEKREWLKPAIEKPIKDFQNIFNSNINKLLKSKHII</sequence>
<protein>
    <submittedName>
        <fullName evidence="1">Uncharacterized protein</fullName>
    </submittedName>
</protein>